<keyword evidence="12" id="KW-1185">Reference proteome</keyword>
<dbReference type="GO" id="GO:0016787">
    <property type="term" value="F:hydrolase activity"/>
    <property type="evidence" value="ECO:0007669"/>
    <property type="project" value="UniProtKB-KW"/>
</dbReference>
<accession>A0A914I2A1</accession>
<evidence type="ECO:0000256" key="9">
    <source>
        <dbReference type="SAM" id="MobiDB-lite"/>
    </source>
</evidence>
<keyword evidence="5" id="KW-0347">Helicase</keyword>
<dbReference type="SUPFAM" id="SSF52540">
    <property type="entry name" value="P-loop containing nucleoside triphosphate hydrolases"/>
    <property type="match status" value="1"/>
</dbReference>
<keyword evidence="4" id="KW-0378">Hydrolase</keyword>
<evidence type="ECO:0000256" key="6">
    <source>
        <dbReference type="ARBA" id="ARBA00022840"/>
    </source>
</evidence>
<dbReference type="Gene3D" id="1.20.120.1080">
    <property type="match status" value="1"/>
</dbReference>
<dbReference type="GO" id="GO:0005681">
    <property type="term" value="C:spliceosomal complex"/>
    <property type="evidence" value="ECO:0007669"/>
    <property type="project" value="TreeGrafter"/>
</dbReference>
<dbReference type="InterPro" id="IPR011709">
    <property type="entry name" value="DEAD-box_helicase_OB_fold"/>
</dbReference>
<dbReference type="PROSITE" id="PS51192">
    <property type="entry name" value="HELICASE_ATP_BIND_1"/>
    <property type="match status" value="1"/>
</dbReference>
<protein>
    <recommendedName>
        <fullName evidence="1">RNA helicase</fullName>
        <ecNumber evidence="1">3.6.4.13</ecNumber>
    </recommendedName>
</protein>
<dbReference type="PANTHER" id="PTHR18934:SF109">
    <property type="entry name" value="ATP-DEPENDENT RNA HELICASE DHX15 HOMOLOG"/>
    <property type="match status" value="1"/>
</dbReference>
<sequence>MASSAVCNESVPTSKENLYTGNKYSSGYWKLHKERIKLPVWSHKSEFLAALEKHRCILLEAETGSGKTTQIPQWCVEWLRRRDPHKNSVVCCTQPRRLATVCVAQRVAAEMDVELSDVVGYSIRFEEAAGYNTLLKYCTDGMLLAESSHDEMLMRYDLILLDEVHERSMITDVVMGLVKRIMQRRPELRVVVMSASLKTGNFEHYFYGCRLMQIAGRSFPVDIIHSDCDSLLALDDYIDKSIKKAIDIHRKRDPGDILIFLTGQEDVEKGCEMLEEEAKKCVGCGKLNVIPLYGSMQHDQQRVLMETQYDGLEGRRRCIVATNVAETSMTIDGIVFVIDPGFCKRKIYNPRTKLESLLIQRISRASAVQRAGRAGRTRPGICFRLYTEHCYDKIMKEIVPEIKHTNLDSVILRLKKCGIDDIYGFDLIDKPSSDSIRLSIILLTDLGALDHSGRITTMGEHINILPVDPPLARMMLESVKLQCSKEVISICAMLSAPKCFRRPRGRQPQADQAKARYSDDRGDHLTLLRIFNAFVANQCSEDWCYVNFLSYRALQYADDVRNQLVNVMHQRLSIEVEGSDSLFPLYPHCVLKALLAGSFMKLAFFRSDSTGLHRNALKGYYVTVESQINLEKSGDGNHRYMLHPSSVLFKGKTYSCARPEWVLFNETIQHSEGGNQYLQTVSIIRPEWLLEVAPVYRSQISATSPEVDKRLREHENGTLNGMVREFEKLLLLLFGIWSSVVNRLNIIKTMSPKSIVSFLLLIFVLICQCNFAPGAEEGGGWQENAPTVVLSVQKSYGYAETPKADDVEKPDYSVCSRLPKRRRRACKMSVQIEVEARKAERQGLLEDDELPPPSQGLGLPSYRKPTKQEEEAQAPPKVIAERYACMNMTCLCPYLGGTSSGPDHCEYNAGASSNRTTRQSGNPNWNLGRVVRKEYRMLTDNERNRYHAAVQQLKRGFGSYEYNRIAYLHVDLRAMPSAHTGPTFPLWHREYLKRYILNK</sequence>
<dbReference type="InterPro" id="IPR001650">
    <property type="entry name" value="Helicase_C-like"/>
</dbReference>
<dbReference type="Pfam" id="PF00271">
    <property type="entry name" value="Helicase_C"/>
    <property type="match status" value="1"/>
</dbReference>
<dbReference type="PANTHER" id="PTHR18934">
    <property type="entry name" value="ATP-DEPENDENT RNA HELICASE"/>
    <property type="match status" value="1"/>
</dbReference>
<evidence type="ECO:0000256" key="2">
    <source>
        <dbReference type="ARBA" id="ARBA00022664"/>
    </source>
</evidence>
<dbReference type="GO" id="GO:0003724">
    <property type="term" value="F:RNA helicase activity"/>
    <property type="evidence" value="ECO:0007669"/>
    <property type="project" value="UniProtKB-EC"/>
</dbReference>
<feature type="region of interest" description="Disordered" evidence="9">
    <location>
        <begin position="842"/>
        <end position="874"/>
    </location>
</feature>
<dbReference type="GO" id="GO:0008380">
    <property type="term" value="P:RNA splicing"/>
    <property type="evidence" value="ECO:0007669"/>
    <property type="project" value="UniProtKB-KW"/>
</dbReference>
<evidence type="ECO:0000256" key="5">
    <source>
        <dbReference type="ARBA" id="ARBA00022806"/>
    </source>
</evidence>
<keyword evidence="2" id="KW-0507">mRNA processing</keyword>
<dbReference type="Pfam" id="PF21010">
    <property type="entry name" value="HA2_C"/>
    <property type="match status" value="1"/>
</dbReference>
<keyword evidence="3" id="KW-0547">Nucleotide-binding</keyword>
<evidence type="ECO:0000256" key="7">
    <source>
        <dbReference type="ARBA" id="ARBA00023187"/>
    </source>
</evidence>
<evidence type="ECO:0000313" key="13">
    <source>
        <dbReference type="WBParaSite" id="Gr19_v10_g6194.t1"/>
    </source>
</evidence>
<dbReference type="PROSITE" id="PS51194">
    <property type="entry name" value="HELICASE_CTER"/>
    <property type="match status" value="1"/>
</dbReference>
<dbReference type="Gene3D" id="3.40.50.300">
    <property type="entry name" value="P-loop containing nucleotide triphosphate hydrolases"/>
    <property type="match status" value="2"/>
</dbReference>
<name>A0A914I2A1_GLORO</name>
<feature type="domain" description="Helicase C-terminal" evidence="11">
    <location>
        <begin position="241"/>
        <end position="418"/>
    </location>
</feature>
<reference evidence="13" key="1">
    <citation type="submission" date="2022-11" db="UniProtKB">
        <authorList>
            <consortium name="WormBaseParasite"/>
        </authorList>
    </citation>
    <scope>IDENTIFICATION</scope>
</reference>
<evidence type="ECO:0000259" key="10">
    <source>
        <dbReference type="PROSITE" id="PS51192"/>
    </source>
</evidence>
<dbReference type="InterPro" id="IPR048333">
    <property type="entry name" value="HA2_WH"/>
</dbReference>
<evidence type="ECO:0000256" key="4">
    <source>
        <dbReference type="ARBA" id="ARBA00022801"/>
    </source>
</evidence>
<comment type="catalytic activity">
    <reaction evidence="8">
        <text>ATP + H2O = ADP + phosphate + H(+)</text>
        <dbReference type="Rhea" id="RHEA:13065"/>
        <dbReference type="ChEBI" id="CHEBI:15377"/>
        <dbReference type="ChEBI" id="CHEBI:15378"/>
        <dbReference type="ChEBI" id="CHEBI:30616"/>
        <dbReference type="ChEBI" id="CHEBI:43474"/>
        <dbReference type="ChEBI" id="CHEBI:456216"/>
        <dbReference type="EC" id="3.6.4.13"/>
    </reaction>
</comment>
<dbReference type="AlphaFoldDB" id="A0A914I2A1"/>
<dbReference type="SUPFAM" id="SSF48056">
    <property type="entry name" value="Di-copper centre-containing domain"/>
    <property type="match status" value="1"/>
</dbReference>
<proteinExistence type="predicted"/>
<organism evidence="12 13">
    <name type="scientific">Globodera rostochiensis</name>
    <name type="common">Golden nematode worm</name>
    <name type="synonym">Heterodera rostochiensis</name>
    <dbReference type="NCBI Taxonomy" id="31243"/>
    <lineage>
        <taxon>Eukaryota</taxon>
        <taxon>Metazoa</taxon>
        <taxon>Ecdysozoa</taxon>
        <taxon>Nematoda</taxon>
        <taxon>Chromadorea</taxon>
        <taxon>Rhabditida</taxon>
        <taxon>Tylenchina</taxon>
        <taxon>Tylenchomorpha</taxon>
        <taxon>Tylenchoidea</taxon>
        <taxon>Heteroderidae</taxon>
        <taxon>Heteroderinae</taxon>
        <taxon>Globodera</taxon>
    </lineage>
</organism>
<dbReference type="CDD" id="cd18791">
    <property type="entry name" value="SF2_C_RHA"/>
    <property type="match status" value="1"/>
</dbReference>
<keyword evidence="7" id="KW-0508">mRNA splicing</keyword>
<evidence type="ECO:0000256" key="1">
    <source>
        <dbReference type="ARBA" id="ARBA00012552"/>
    </source>
</evidence>
<dbReference type="Gene3D" id="1.10.1280.10">
    <property type="entry name" value="Di-copper center containing domain from catechol oxidase"/>
    <property type="match status" value="1"/>
</dbReference>
<evidence type="ECO:0000256" key="8">
    <source>
        <dbReference type="ARBA" id="ARBA00047984"/>
    </source>
</evidence>
<dbReference type="GO" id="GO:0003723">
    <property type="term" value="F:RNA binding"/>
    <property type="evidence" value="ECO:0007669"/>
    <property type="project" value="TreeGrafter"/>
</dbReference>
<dbReference type="WBParaSite" id="Gr19_v10_g6194.t1">
    <property type="protein sequence ID" value="Gr19_v10_g6194.t1"/>
    <property type="gene ID" value="Gr19_v10_g6194"/>
</dbReference>
<dbReference type="Pfam" id="PF00270">
    <property type="entry name" value="DEAD"/>
    <property type="match status" value="1"/>
</dbReference>
<keyword evidence="6" id="KW-0067">ATP-binding</keyword>
<dbReference type="Pfam" id="PF07717">
    <property type="entry name" value="OB_NTP_bind"/>
    <property type="match status" value="1"/>
</dbReference>
<dbReference type="SMART" id="SM00847">
    <property type="entry name" value="HA2"/>
    <property type="match status" value="1"/>
</dbReference>
<dbReference type="Proteomes" id="UP000887572">
    <property type="component" value="Unplaced"/>
</dbReference>
<dbReference type="SMART" id="SM00487">
    <property type="entry name" value="DEXDc"/>
    <property type="match status" value="1"/>
</dbReference>
<dbReference type="InterPro" id="IPR007502">
    <property type="entry name" value="Helicase-assoc_dom"/>
</dbReference>
<dbReference type="SMART" id="SM00490">
    <property type="entry name" value="HELICc"/>
    <property type="match status" value="1"/>
</dbReference>
<feature type="domain" description="Helicase ATP-binding" evidence="10">
    <location>
        <begin position="48"/>
        <end position="215"/>
    </location>
</feature>
<dbReference type="GO" id="GO:0005524">
    <property type="term" value="F:ATP binding"/>
    <property type="evidence" value="ECO:0007669"/>
    <property type="project" value="UniProtKB-KW"/>
</dbReference>
<dbReference type="InterPro" id="IPR008922">
    <property type="entry name" value="Di-copper_centre_dom_sf"/>
</dbReference>
<dbReference type="EC" id="3.6.4.13" evidence="1"/>
<dbReference type="GO" id="GO:0006397">
    <property type="term" value="P:mRNA processing"/>
    <property type="evidence" value="ECO:0007669"/>
    <property type="project" value="UniProtKB-KW"/>
</dbReference>
<dbReference type="InterPro" id="IPR014001">
    <property type="entry name" value="Helicase_ATP-bd"/>
</dbReference>
<evidence type="ECO:0000313" key="12">
    <source>
        <dbReference type="Proteomes" id="UP000887572"/>
    </source>
</evidence>
<dbReference type="InterPro" id="IPR011545">
    <property type="entry name" value="DEAD/DEAH_box_helicase_dom"/>
</dbReference>
<dbReference type="InterPro" id="IPR027417">
    <property type="entry name" value="P-loop_NTPase"/>
</dbReference>
<dbReference type="Pfam" id="PF04408">
    <property type="entry name" value="WHD_HA2"/>
    <property type="match status" value="1"/>
</dbReference>
<evidence type="ECO:0000256" key="3">
    <source>
        <dbReference type="ARBA" id="ARBA00022741"/>
    </source>
</evidence>
<evidence type="ECO:0000259" key="11">
    <source>
        <dbReference type="PROSITE" id="PS51194"/>
    </source>
</evidence>